<evidence type="ECO:0000256" key="1">
    <source>
        <dbReference type="SAM" id="Phobius"/>
    </source>
</evidence>
<organism evidence="2 3">
    <name type="scientific">Neobacillus massiliamazoniensis</name>
    <dbReference type="NCBI Taxonomy" id="1499688"/>
    <lineage>
        <taxon>Bacteria</taxon>
        <taxon>Bacillati</taxon>
        <taxon>Bacillota</taxon>
        <taxon>Bacilli</taxon>
        <taxon>Bacillales</taxon>
        <taxon>Bacillaceae</taxon>
        <taxon>Neobacillus</taxon>
    </lineage>
</organism>
<feature type="transmembrane region" description="Helical" evidence="1">
    <location>
        <begin position="52"/>
        <end position="72"/>
    </location>
</feature>
<reference evidence="3" key="1">
    <citation type="submission" date="2015-05" db="EMBL/GenBank/DDBJ databases">
        <authorList>
            <person name="Urmite Genomes"/>
        </authorList>
    </citation>
    <scope>NUCLEOTIDE SEQUENCE [LARGE SCALE GENOMIC DNA]</scope>
    <source>
        <strain evidence="3">LF1</strain>
    </source>
</reference>
<protein>
    <submittedName>
        <fullName evidence="2">Group-specific protein</fullName>
    </submittedName>
</protein>
<dbReference type="Proteomes" id="UP000199087">
    <property type="component" value="Unassembled WGS sequence"/>
</dbReference>
<keyword evidence="3" id="KW-1185">Reference proteome</keyword>
<evidence type="ECO:0000313" key="3">
    <source>
        <dbReference type="Proteomes" id="UP000199087"/>
    </source>
</evidence>
<sequence length="74" mass="8629">MLKILQKVFALLGLVLAVYALITDRFVVMPYMFFCLGVMLLIMGLQEKRKPLNYLFFLVSGLNIFVIIKTFFFN</sequence>
<keyword evidence="1" id="KW-0812">Transmembrane</keyword>
<name>A0A0U1NZ83_9BACI</name>
<keyword evidence="1" id="KW-1133">Transmembrane helix</keyword>
<proteinExistence type="predicted"/>
<dbReference type="OrthoDB" id="2942989at2"/>
<keyword evidence="1" id="KW-0472">Membrane</keyword>
<evidence type="ECO:0000313" key="2">
    <source>
        <dbReference type="EMBL" id="CRK83331.1"/>
    </source>
</evidence>
<gene>
    <name evidence="2" type="ORF">BN000_03295</name>
</gene>
<accession>A0A0U1NZ83</accession>
<dbReference type="RefSeq" id="WP_090635702.1">
    <property type="nucleotide sequence ID" value="NZ_CVRB01000003.1"/>
</dbReference>
<dbReference type="AlphaFoldDB" id="A0A0U1NZ83"/>
<dbReference type="EMBL" id="CVRB01000003">
    <property type="protein sequence ID" value="CRK83331.1"/>
    <property type="molecule type" value="Genomic_DNA"/>
</dbReference>
<dbReference type="STRING" id="1499688.BN000_03295"/>
<feature type="transmembrane region" description="Helical" evidence="1">
    <location>
        <begin position="30"/>
        <end position="45"/>
    </location>
</feature>